<comment type="caution">
    <text evidence="1">The sequence shown here is derived from an EMBL/GenBank/DDBJ whole genome shotgun (WGS) entry which is preliminary data.</text>
</comment>
<sequence length="120" mass="13163">MSMDIAIWVTCIATLPGDLPKSNEWNVETWEDSTSYVYPSPNMDWQLIVEKLNALEKPTSKALKLNSDVKYGYVFSLEPIGADDTGYKMLEESIQSIANKCGGAVIEAPTGISKIDVQGS</sequence>
<proteinExistence type="predicted"/>
<evidence type="ECO:0000313" key="1">
    <source>
        <dbReference type="EMBL" id="OCQ23087.1"/>
    </source>
</evidence>
<dbReference type="AlphaFoldDB" id="A0A1C0TUT5"/>
<gene>
    <name evidence="1" type="ORF">A7985_03805</name>
</gene>
<evidence type="ECO:0000313" key="2">
    <source>
        <dbReference type="Proteomes" id="UP000093366"/>
    </source>
</evidence>
<dbReference type="EMBL" id="MAUJ01000001">
    <property type="protein sequence ID" value="OCQ23087.1"/>
    <property type="molecule type" value="Genomic_DNA"/>
</dbReference>
<dbReference type="RefSeq" id="WP_065789073.1">
    <property type="nucleotide sequence ID" value="NZ_MAUJ01000001.1"/>
</dbReference>
<accession>A0A1C0TUT5</accession>
<reference evidence="2" key="1">
    <citation type="submission" date="2016-07" db="EMBL/GenBank/DDBJ databases">
        <authorList>
            <person name="Florea S."/>
            <person name="Webb J.S."/>
            <person name="Jaromczyk J."/>
            <person name="Schardl C.L."/>
        </authorList>
    </citation>
    <scope>NUCLEOTIDE SEQUENCE [LARGE SCALE GENOMIC DNA]</scope>
    <source>
        <strain evidence="2">IPB1</strain>
    </source>
</reference>
<organism evidence="1 2">
    <name type="scientific">Pseudoalteromonas luteoviolacea</name>
    <dbReference type="NCBI Taxonomy" id="43657"/>
    <lineage>
        <taxon>Bacteria</taxon>
        <taxon>Pseudomonadati</taxon>
        <taxon>Pseudomonadota</taxon>
        <taxon>Gammaproteobacteria</taxon>
        <taxon>Alteromonadales</taxon>
        <taxon>Pseudoalteromonadaceae</taxon>
        <taxon>Pseudoalteromonas</taxon>
    </lineage>
</organism>
<dbReference type="Proteomes" id="UP000093366">
    <property type="component" value="Unassembled WGS sequence"/>
</dbReference>
<protein>
    <submittedName>
        <fullName evidence="1">Uncharacterized protein</fullName>
    </submittedName>
</protein>
<dbReference type="OrthoDB" id="6292137at2"/>
<name>A0A1C0TUT5_9GAMM</name>